<gene>
    <name evidence="2" type="ORF">CPAV1605_570</name>
</gene>
<feature type="domain" description="RING-type" evidence="1">
    <location>
        <begin position="21"/>
        <end position="65"/>
    </location>
</feature>
<evidence type="ECO:0000259" key="1">
    <source>
        <dbReference type="PROSITE" id="PS50089"/>
    </source>
</evidence>
<protein>
    <recommendedName>
        <fullName evidence="1">RING-type domain-containing protein</fullName>
    </recommendedName>
</protein>
<sequence>MNFDELYKLVLEEKKNCKDPCLICHLNMNDEKEIVKLDCSHSYHRNCLFHKKSSKTYEIECPYCRSFSKCNQFINKCIALVGNKKCNRNTFNSNCLCTKHVNYKPNKCIAILSRGKNKGQECGISIPLNEKYCKKHINFSKTSSSTCQAILSRGKNKGKPCGNKIKNENSKYCDKHQNYKPIEMNNTPKLEKIQCQGIIKSGKNKGKQCTSRASQGNYCKRHYVNVNVIENISVVI</sequence>
<reference evidence="2" key="1">
    <citation type="submission" date="2019-09" db="EMBL/GenBank/DDBJ databases">
        <authorList>
            <person name="Needham M D."/>
        </authorList>
    </citation>
    <scope>NUCLEOTIDE SEQUENCE</scope>
</reference>
<name>A0A5E8CLG3_9ZZZZ</name>
<evidence type="ECO:0000313" key="2">
    <source>
        <dbReference type="EMBL" id="VVU94845.1"/>
    </source>
</evidence>
<dbReference type="InterPro" id="IPR013083">
    <property type="entry name" value="Znf_RING/FYVE/PHD"/>
</dbReference>
<dbReference type="Gene3D" id="3.30.40.10">
    <property type="entry name" value="Zinc/RING finger domain, C3HC4 (zinc finger)"/>
    <property type="match status" value="1"/>
</dbReference>
<dbReference type="AlphaFoldDB" id="A0A5E8CLG3"/>
<dbReference type="SMART" id="SM00184">
    <property type="entry name" value="RING"/>
    <property type="match status" value="1"/>
</dbReference>
<dbReference type="InterPro" id="IPR001841">
    <property type="entry name" value="Znf_RING"/>
</dbReference>
<dbReference type="CDD" id="cd16448">
    <property type="entry name" value="RING-H2"/>
    <property type="match status" value="1"/>
</dbReference>
<dbReference type="EMBL" id="CABVLZ010000002">
    <property type="protein sequence ID" value="VVU94845.1"/>
    <property type="molecule type" value="Genomic_DNA"/>
</dbReference>
<dbReference type="SUPFAM" id="SSF57850">
    <property type="entry name" value="RING/U-box"/>
    <property type="match status" value="1"/>
</dbReference>
<proteinExistence type="predicted"/>
<accession>A0A5E8CLG3</accession>
<dbReference type="PROSITE" id="PS50089">
    <property type="entry name" value="ZF_RING_2"/>
    <property type="match status" value="1"/>
</dbReference>
<dbReference type="Pfam" id="PF13639">
    <property type="entry name" value="zf-RING_2"/>
    <property type="match status" value="1"/>
</dbReference>
<organism evidence="2">
    <name type="scientific">seawater metagenome</name>
    <dbReference type="NCBI Taxonomy" id="1561972"/>
    <lineage>
        <taxon>unclassified sequences</taxon>
        <taxon>metagenomes</taxon>
        <taxon>ecological metagenomes</taxon>
    </lineage>
</organism>